<keyword evidence="8" id="KW-1185">Reference proteome</keyword>
<dbReference type="InterPro" id="IPR016166">
    <property type="entry name" value="FAD-bd_PCMH"/>
</dbReference>
<dbReference type="InterPro" id="IPR036318">
    <property type="entry name" value="FAD-bd_PCMH-like_sf"/>
</dbReference>
<dbReference type="InterPro" id="IPR010031">
    <property type="entry name" value="FAD_lactone_oxidase-like"/>
</dbReference>
<evidence type="ECO:0000256" key="5">
    <source>
        <dbReference type="SAM" id="MobiDB-lite"/>
    </source>
</evidence>
<dbReference type="GO" id="GO:0016020">
    <property type="term" value="C:membrane"/>
    <property type="evidence" value="ECO:0007669"/>
    <property type="project" value="InterPro"/>
</dbReference>
<dbReference type="GO" id="GO:0003885">
    <property type="term" value="F:D-arabinono-1,4-lactone oxidase activity"/>
    <property type="evidence" value="ECO:0007669"/>
    <property type="project" value="InterPro"/>
</dbReference>
<dbReference type="UniPathway" id="UPA00132"/>
<dbReference type="NCBIfam" id="TIGR01679">
    <property type="entry name" value="bact_FAD_ox"/>
    <property type="match status" value="1"/>
</dbReference>
<dbReference type="EMBL" id="SJZJ01000001">
    <property type="protein sequence ID" value="TCJ31038.1"/>
    <property type="molecule type" value="Genomic_DNA"/>
</dbReference>
<evidence type="ECO:0000256" key="1">
    <source>
        <dbReference type="ARBA" id="ARBA00005147"/>
    </source>
</evidence>
<feature type="domain" description="FAD-binding PCMH-type" evidence="6">
    <location>
        <begin position="40"/>
        <end position="206"/>
    </location>
</feature>
<dbReference type="Gene3D" id="3.30.70.2520">
    <property type="match status" value="1"/>
</dbReference>
<dbReference type="InterPro" id="IPR016169">
    <property type="entry name" value="FAD-bd_PCMH_sub2"/>
</dbReference>
<gene>
    <name evidence="7" type="ORF">EPD65_00225</name>
</gene>
<dbReference type="PROSITE" id="PS00862">
    <property type="entry name" value="OX2_COVAL_FAD"/>
    <property type="match status" value="1"/>
</dbReference>
<evidence type="ECO:0000256" key="3">
    <source>
        <dbReference type="ARBA" id="ARBA00022644"/>
    </source>
</evidence>
<dbReference type="PANTHER" id="PTHR43762:SF1">
    <property type="entry name" value="D-ARABINONO-1,4-LACTONE OXIDASE"/>
    <property type="match status" value="1"/>
</dbReference>
<dbReference type="InterPro" id="IPR006094">
    <property type="entry name" value="Oxid_FAD_bind_N"/>
</dbReference>
<dbReference type="OrthoDB" id="9800184at2"/>
<sequence length="454" mass="48991">MGRSIGASPAGPASGRLEPPAGVAGHGEGALMWRNWTGDQSCAPQHRATPTSVDEVATTVVAAAARGDVVRVVGGGHAFGDNVLTNGTLISLDGLTGLQHVDPATGLVRIAAGTRLYEVNELLDAHGLALANLGDINVQSAAGAISTATHGTGAAFGNLATFVESMEVVTAAGDVLELAGDDLRAGRVSVGALGVVTAYTLRTVPAFRLREKRDRMPLATVLRDFDALADGSDHFEFFVFPYADRALTKQLERTQDPAQPGSERRAYFDEVILENKVLDLICRTGRRFPSQIPRLNRLVTTVAGPSEKVNVGHRVFSSPREVRFTESELAFPREVLPEVLPRILRVAEQHTVNFPIEVRVVAADTESMLSPSYGRPTAYVAVHAYQGMAWQEYFAAVQAIGAEYAARPHWGKRHTLDAAALSERYPEWDAFQDVRRRLDPDGVFANAHIRRIFG</sequence>
<keyword evidence="3" id="KW-0060">Ascorbate biosynthesis</keyword>
<accession>A0A4R1CLW4</accession>
<dbReference type="GO" id="GO:0019853">
    <property type="term" value="P:L-ascorbic acid biosynthetic process"/>
    <property type="evidence" value="ECO:0007669"/>
    <property type="project" value="UniProtKB-UniPathway"/>
</dbReference>
<dbReference type="GO" id="GO:0071949">
    <property type="term" value="F:FAD binding"/>
    <property type="evidence" value="ECO:0007669"/>
    <property type="project" value="InterPro"/>
</dbReference>
<organism evidence="7 8">
    <name type="scientific">Nocardioides jejuensis</name>
    <dbReference type="NCBI Taxonomy" id="2502782"/>
    <lineage>
        <taxon>Bacteria</taxon>
        <taxon>Bacillati</taxon>
        <taxon>Actinomycetota</taxon>
        <taxon>Actinomycetes</taxon>
        <taxon>Propionibacteriales</taxon>
        <taxon>Nocardioidaceae</taxon>
        <taxon>Nocardioides</taxon>
    </lineage>
</organism>
<dbReference type="PROSITE" id="PS51387">
    <property type="entry name" value="FAD_PCMH"/>
    <property type="match status" value="1"/>
</dbReference>
<dbReference type="InterPro" id="IPR016171">
    <property type="entry name" value="Vanillyl_alc_oxidase_C-sub2"/>
</dbReference>
<proteinExistence type="inferred from homology"/>
<evidence type="ECO:0000313" key="8">
    <source>
        <dbReference type="Proteomes" id="UP000295453"/>
    </source>
</evidence>
<dbReference type="PANTHER" id="PTHR43762">
    <property type="entry name" value="L-GULONOLACTONE OXIDASE"/>
    <property type="match status" value="1"/>
</dbReference>
<comment type="similarity">
    <text evidence="2">Belongs to the oxygen-dependent FAD-linked oxidoreductase family.</text>
</comment>
<dbReference type="Pfam" id="PF01565">
    <property type="entry name" value="FAD_binding_4"/>
    <property type="match status" value="1"/>
</dbReference>
<dbReference type="Gene3D" id="3.30.43.10">
    <property type="entry name" value="Uridine Diphospho-n-acetylenolpyruvylglucosamine Reductase, domain 2"/>
    <property type="match status" value="1"/>
</dbReference>
<dbReference type="PIRSF" id="PIRSF000136">
    <property type="entry name" value="LGO_GLO"/>
    <property type="match status" value="1"/>
</dbReference>
<dbReference type="Gene3D" id="1.10.45.10">
    <property type="entry name" value="Vanillyl-alcohol Oxidase, Chain A, domain 4"/>
    <property type="match status" value="1"/>
</dbReference>
<keyword evidence="4" id="KW-0560">Oxidoreductase</keyword>
<evidence type="ECO:0000256" key="4">
    <source>
        <dbReference type="ARBA" id="ARBA00023002"/>
    </source>
</evidence>
<dbReference type="Pfam" id="PF04030">
    <property type="entry name" value="ALO"/>
    <property type="match status" value="1"/>
</dbReference>
<dbReference type="InterPro" id="IPR007173">
    <property type="entry name" value="ALO_C"/>
</dbReference>
<protein>
    <submittedName>
        <fullName evidence="7">FAD-binding protein</fullName>
    </submittedName>
</protein>
<evidence type="ECO:0000259" key="6">
    <source>
        <dbReference type="PROSITE" id="PS51387"/>
    </source>
</evidence>
<evidence type="ECO:0000256" key="2">
    <source>
        <dbReference type="ARBA" id="ARBA00005466"/>
    </source>
</evidence>
<name>A0A4R1CLW4_9ACTN</name>
<feature type="region of interest" description="Disordered" evidence="5">
    <location>
        <begin position="1"/>
        <end position="24"/>
    </location>
</feature>
<dbReference type="SUPFAM" id="SSF56176">
    <property type="entry name" value="FAD-binding/transporter-associated domain-like"/>
    <property type="match status" value="1"/>
</dbReference>
<dbReference type="InterPro" id="IPR016167">
    <property type="entry name" value="FAD-bd_PCMH_sub1"/>
</dbReference>
<evidence type="ECO:0000313" key="7">
    <source>
        <dbReference type="EMBL" id="TCJ31038.1"/>
    </source>
</evidence>
<dbReference type="InterPro" id="IPR006093">
    <property type="entry name" value="Oxy_OxRdtase_FAD_BS"/>
</dbReference>
<comment type="pathway">
    <text evidence="1">Cofactor biosynthesis; L-ascorbate biosynthesis.</text>
</comment>
<dbReference type="Gene3D" id="3.30.465.10">
    <property type="match status" value="1"/>
</dbReference>
<dbReference type="Proteomes" id="UP000295453">
    <property type="component" value="Unassembled WGS sequence"/>
</dbReference>
<dbReference type="GO" id="GO:0080049">
    <property type="term" value="F:L-gulono-1,4-lactone dehydrogenase activity"/>
    <property type="evidence" value="ECO:0007669"/>
    <property type="project" value="TreeGrafter"/>
</dbReference>
<comment type="caution">
    <text evidence="7">The sequence shown here is derived from an EMBL/GenBank/DDBJ whole genome shotgun (WGS) entry which is preliminary data.</text>
</comment>
<reference evidence="7 8" key="1">
    <citation type="submission" date="2019-03" db="EMBL/GenBank/DDBJ databases">
        <authorList>
            <person name="Kim M.K.M."/>
        </authorList>
    </citation>
    <scope>NUCLEOTIDE SEQUENCE [LARGE SCALE GENOMIC DNA]</scope>
    <source>
        <strain evidence="7 8">18JY15-6</strain>
    </source>
</reference>
<dbReference type="AlphaFoldDB" id="A0A4R1CLW4"/>